<dbReference type="GO" id="GO:0008622">
    <property type="term" value="C:epsilon DNA polymerase complex"/>
    <property type="evidence" value="ECO:0007669"/>
    <property type="project" value="TreeGrafter"/>
</dbReference>
<dbReference type="Gene3D" id="1.10.20.10">
    <property type="entry name" value="Histone, subunit A"/>
    <property type="match status" value="1"/>
</dbReference>
<dbReference type="EMBL" id="QPFP01000084">
    <property type="protein sequence ID" value="TEB22857.1"/>
    <property type="molecule type" value="Genomic_DNA"/>
</dbReference>
<proteinExistence type="predicted"/>
<dbReference type="InterPro" id="IPR051377">
    <property type="entry name" value="DNA_Pol-Epsilon_Subunit"/>
</dbReference>
<dbReference type="GO" id="GO:0031490">
    <property type="term" value="F:chromatin DNA binding"/>
    <property type="evidence" value="ECO:0007669"/>
    <property type="project" value="TreeGrafter"/>
</dbReference>
<keyword evidence="8" id="KW-1185">Reference proteome</keyword>
<protein>
    <recommendedName>
        <fullName evidence="3">DNA polymerase epsilon subunit D</fullName>
    </recommendedName>
    <alternativeName>
        <fullName evidence="4">DNA polymerase II subunit D</fullName>
    </alternativeName>
</protein>
<reference evidence="7 8" key="1">
    <citation type="journal article" date="2019" name="Nat. Ecol. Evol.">
        <title>Megaphylogeny resolves global patterns of mushroom evolution.</title>
        <authorList>
            <person name="Varga T."/>
            <person name="Krizsan K."/>
            <person name="Foldi C."/>
            <person name="Dima B."/>
            <person name="Sanchez-Garcia M."/>
            <person name="Sanchez-Ramirez S."/>
            <person name="Szollosi G.J."/>
            <person name="Szarkandi J.G."/>
            <person name="Papp V."/>
            <person name="Albert L."/>
            <person name="Andreopoulos W."/>
            <person name="Angelini C."/>
            <person name="Antonin V."/>
            <person name="Barry K.W."/>
            <person name="Bougher N.L."/>
            <person name="Buchanan P."/>
            <person name="Buyck B."/>
            <person name="Bense V."/>
            <person name="Catcheside P."/>
            <person name="Chovatia M."/>
            <person name="Cooper J."/>
            <person name="Damon W."/>
            <person name="Desjardin D."/>
            <person name="Finy P."/>
            <person name="Geml J."/>
            <person name="Haridas S."/>
            <person name="Hughes K."/>
            <person name="Justo A."/>
            <person name="Karasinski D."/>
            <person name="Kautmanova I."/>
            <person name="Kiss B."/>
            <person name="Kocsube S."/>
            <person name="Kotiranta H."/>
            <person name="LaButti K.M."/>
            <person name="Lechner B.E."/>
            <person name="Liimatainen K."/>
            <person name="Lipzen A."/>
            <person name="Lukacs Z."/>
            <person name="Mihaltcheva S."/>
            <person name="Morgado L.N."/>
            <person name="Niskanen T."/>
            <person name="Noordeloos M.E."/>
            <person name="Ohm R.A."/>
            <person name="Ortiz-Santana B."/>
            <person name="Ovrebo C."/>
            <person name="Racz N."/>
            <person name="Riley R."/>
            <person name="Savchenko A."/>
            <person name="Shiryaev A."/>
            <person name="Soop K."/>
            <person name="Spirin V."/>
            <person name="Szebenyi C."/>
            <person name="Tomsovsky M."/>
            <person name="Tulloss R.E."/>
            <person name="Uehling J."/>
            <person name="Grigoriev I.V."/>
            <person name="Vagvolgyi C."/>
            <person name="Papp T."/>
            <person name="Martin F.M."/>
            <person name="Miettinen O."/>
            <person name="Hibbett D.S."/>
            <person name="Nagy L.G."/>
        </authorList>
    </citation>
    <scope>NUCLEOTIDE SEQUENCE [LARGE SCALE GENOMIC DNA]</scope>
    <source>
        <strain evidence="7 8">FP101781</strain>
    </source>
</reference>
<sequence>MPRKENPGPISAQAQQDLVSEGIENFELPKSVVMKIAKSALPDEARLTKETVLALVKGSTVFINYIGACAHDIAISKQHKTISAADVLKALDLIDFGDVIAALEAEVKVFKQTGGASSRKSAKESSSGAVAAAGMSASTAGRGFSISIPPSGGASAGPGSIRLPAPSLSTAHSQSASASTSAVGTPTGGVPALTLKVKSLSASASVSASASPVGGDGDGEESDEEGDESPEED</sequence>
<keyword evidence="2" id="KW-0539">Nucleus</keyword>
<feature type="compositionally biased region" description="Low complexity" evidence="5">
    <location>
        <begin position="149"/>
        <end position="185"/>
    </location>
</feature>
<evidence type="ECO:0000256" key="3">
    <source>
        <dbReference type="ARBA" id="ARBA00039775"/>
    </source>
</evidence>
<dbReference type="OrthoDB" id="1707486at2759"/>
<evidence type="ECO:0000256" key="1">
    <source>
        <dbReference type="ARBA" id="ARBA00004123"/>
    </source>
</evidence>
<dbReference type="CDD" id="cd22928">
    <property type="entry name" value="HFD_POLE3_DPB4"/>
    <property type="match status" value="1"/>
</dbReference>
<comment type="subcellular location">
    <subcellularLocation>
        <location evidence="1">Nucleus</location>
    </subcellularLocation>
</comment>
<feature type="region of interest" description="Disordered" evidence="5">
    <location>
        <begin position="204"/>
        <end position="233"/>
    </location>
</feature>
<name>A0A4Y7SLU2_COPMI</name>
<dbReference type="GO" id="GO:0008623">
    <property type="term" value="C:CHRAC"/>
    <property type="evidence" value="ECO:0007669"/>
    <property type="project" value="TreeGrafter"/>
</dbReference>
<comment type="caution">
    <text evidence="7">The sequence shown here is derived from an EMBL/GenBank/DDBJ whole genome shotgun (WGS) entry which is preliminary data.</text>
</comment>
<organism evidence="7 8">
    <name type="scientific">Coprinellus micaceus</name>
    <name type="common">Glistening ink-cap mushroom</name>
    <name type="synonym">Coprinus micaceus</name>
    <dbReference type="NCBI Taxonomy" id="71717"/>
    <lineage>
        <taxon>Eukaryota</taxon>
        <taxon>Fungi</taxon>
        <taxon>Dikarya</taxon>
        <taxon>Basidiomycota</taxon>
        <taxon>Agaricomycotina</taxon>
        <taxon>Agaricomycetes</taxon>
        <taxon>Agaricomycetidae</taxon>
        <taxon>Agaricales</taxon>
        <taxon>Agaricineae</taxon>
        <taxon>Psathyrellaceae</taxon>
        <taxon>Coprinellus</taxon>
    </lineage>
</organism>
<evidence type="ECO:0000256" key="2">
    <source>
        <dbReference type="ARBA" id="ARBA00023242"/>
    </source>
</evidence>
<feature type="domain" description="Transcription factor CBF/NF-Y/archaeal histone" evidence="6">
    <location>
        <begin position="27"/>
        <end position="91"/>
    </location>
</feature>
<evidence type="ECO:0000256" key="5">
    <source>
        <dbReference type="SAM" id="MobiDB-lite"/>
    </source>
</evidence>
<evidence type="ECO:0000313" key="7">
    <source>
        <dbReference type="EMBL" id="TEB22857.1"/>
    </source>
</evidence>
<dbReference type="GO" id="GO:0006272">
    <property type="term" value="P:leading strand elongation"/>
    <property type="evidence" value="ECO:0007669"/>
    <property type="project" value="TreeGrafter"/>
</dbReference>
<feature type="region of interest" description="Disordered" evidence="5">
    <location>
        <begin position="149"/>
        <end position="191"/>
    </location>
</feature>
<dbReference type="SUPFAM" id="SSF47113">
    <property type="entry name" value="Histone-fold"/>
    <property type="match status" value="1"/>
</dbReference>
<dbReference type="InterPro" id="IPR009072">
    <property type="entry name" value="Histone-fold"/>
</dbReference>
<evidence type="ECO:0000256" key="4">
    <source>
        <dbReference type="ARBA" id="ARBA00042096"/>
    </source>
</evidence>
<evidence type="ECO:0000313" key="8">
    <source>
        <dbReference type="Proteomes" id="UP000298030"/>
    </source>
</evidence>
<accession>A0A4Y7SLU2</accession>
<dbReference type="AlphaFoldDB" id="A0A4Y7SLU2"/>
<dbReference type="InterPro" id="IPR003958">
    <property type="entry name" value="CBFA_NFYB_domain"/>
</dbReference>
<dbReference type="PANTHER" id="PTHR46172">
    <property type="entry name" value="DNA POLYMERASE EPSILON SUBUNIT 3"/>
    <property type="match status" value="1"/>
</dbReference>
<dbReference type="GO" id="GO:0006974">
    <property type="term" value="P:DNA damage response"/>
    <property type="evidence" value="ECO:0007669"/>
    <property type="project" value="TreeGrafter"/>
</dbReference>
<dbReference type="GO" id="GO:0046982">
    <property type="term" value="F:protein heterodimerization activity"/>
    <property type="evidence" value="ECO:0007669"/>
    <property type="project" value="InterPro"/>
</dbReference>
<gene>
    <name evidence="7" type="ORF">FA13DRAFT_1740516</name>
</gene>
<feature type="compositionally biased region" description="Acidic residues" evidence="5">
    <location>
        <begin position="217"/>
        <end position="233"/>
    </location>
</feature>
<dbReference type="STRING" id="71717.A0A4Y7SLU2"/>
<evidence type="ECO:0000259" key="6">
    <source>
        <dbReference type="Pfam" id="PF00808"/>
    </source>
</evidence>
<dbReference type="GO" id="GO:0031507">
    <property type="term" value="P:heterochromatin formation"/>
    <property type="evidence" value="ECO:0007669"/>
    <property type="project" value="TreeGrafter"/>
</dbReference>
<dbReference type="Pfam" id="PF00808">
    <property type="entry name" value="CBFD_NFYB_HMF"/>
    <property type="match status" value="1"/>
</dbReference>
<dbReference type="Proteomes" id="UP000298030">
    <property type="component" value="Unassembled WGS sequence"/>
</dbReference>
<dbReference type="PANTHER" id="PTHR46172:SF1">
    <property type="entry name" value="DNA POLYMERASE EPSILON SUBUNIT 3"/>
    <property type="match status" value="1"/>
</dbReference>